<organism evidence="2 3">
    <name type="scientific">Cucurbitaria berberidis CBS 394.84</name>
    <dbReference type="NCBI Taxonomy" id="1168544"/>
    <lineage>
        <taxon>Eukaryota</taxon>
        <taxon>Fungi</taxon>
        <taxon>Dikarya</taxon>
        <taxon>Ascomycota</taxon>
        <taxon>Pezizomycotina</taxon>
        <taxon>Dothideomycetes</taxon>
        <taxon>Pleosporomycetidae</taxon>
        <taxon>Pleosporales</taxon>
        <taxon>Pleosporineae</taxon>
        <taxon>Cucurbitariaceae</taxon>
        <taxon>Cucurbitaria</taxon>
    </lineage>
</organism>
<proteinExistence type="predicted"/>
<dbReference type="OrthoDB" id="3790485at2759"/>
<feature type="region of interest" description="Disordered" evidence="1">
    <location>
        <begin position="156"/>
        <end position="231"/>
    </location>
</feature>
<name>A0A9P4GJ58_9PLEO</name>
<comment type="caution">
    <text evidence="2">The sequence shown here is derived from an EMBL/GenBank/DDBJ whole genome shotgun (WGS) entry which is preliminary data.</text>
</comment>
<gene>
    <name evidence="2" type="ORF">K460DRAFT_124448</name>
</gene>
<sequence>MTDKNRAIFDETLSDVESLLELYKRKARFVADPALMPDVLSRGLASFNAAIDTDAPRAIAEGQPAVSILKNVLQAIGSLYFENGKRVADAAPPLIKRESASDPQTKTPDSRDELLDKDIVTAVVHEEALGSTELDETEVITSRLDSAIAARKRRKLLTHGGREKAMKSSEPPERDSTSTLQDADKLGYMSPQDNTLHFTAPHASPPTSDQQPSPTRRSVRTYSSAHSPHRR</sequence>
<reference evidence="2" key="1">
    <citation type="submission" date="2020-01" db="EMBL/GenBank/DDBJ databases">
        <authorList>
            <consortium name="DOE Joint Genome Institute"/>
            <person name="Haridas S."/>
            <person name="Albert R."/>
            <person name="Binder M."/>
            <person name="Bloem J."/>
            <person name="Labutti K."/>
            <person name="Salamov A."/>
            <person name="Andreopoulos B."/>
            <person name="Baker S.E."/>
            <person name="Barry K."/>
            <person name="Bills G."/>
            <person name="Bluhm B.H."/>
            <person name="Cannon C."/>
            <person name="Castanera R."/>
            <person name="Culley D.E."/>
            <person name="Daum C."/>
            <person name="Ezra D."/>
            <person name="Gonzalez J.B."/>
            <person name="Henrissat B."/>
            <person name="Kuo A."/>
            <person name="Liang C."/>
            <person name="Lipzen A."/>
            <person name="Lutzoni F."/>
            <person name="Magnuson J."/>
            <person name="Mondo S."/>
            <person name="Nolan M."/>
            <person name="Ohm R."/>
            <person name="Pangilinan J."/>
            <person name="Park H.-J."/>
            <person name="Ramirez L."/>
            <person name="Alfaro M."/>
            <person name="Sun H."/>
            <person name="Tritt A."/>
            <person name="Yoshinaga Y."/>
            <person name="Zwiers L.-H."/>
            <person name="Turgeon B.G."/>
            <person name="Goodwin S.B."/>
            <person name="Spatafora J.W."/>
            <person name="Crous P.W."/>
            <person name="Grigoriev I.V."/>
        </authorList>
    </citation>
    <scope>NUCLEOTIDE SEQUENCE</scope>
    <source>
        <strain evidence="2">CBS 394.84</strain>
    </source>
</reference>
<dbReference type="EMBL" id="ML976616">
    <property type="protein sequence ID" value="KAF1846419.1"/>
    <property type="molecule type" value="Genomic_DNA"/>
</dbReference>
<dbReference type="RefSeq" id="XP_040788982.1">
    <property type="nucleotide sequence ID" value="XM_040926644.1"/>
</dbReference>
<feature type="compositionally biased region" description="Low complexity" evidence="1">
    <location>
        <begin position="205"/>
        <end position="215"/>
    </location>
</feature>
<evidence type="ECO:0000313" key="3">
    <source>
        <dbReference type="Proteomes" id="UP000800039"/>
    </source>
</evidence>
<dbReference type="Proteomes" id="UP000800039">
    <property type="component" value="Unassembled WGS sequence"/>
</dbReference>
<dbReference type="GeneID" id="63843896"/>
<dbReference type="AlphaFoldDB" id="A0A9P4GJ58"/>
<feature type="compositionally biased region" description="Polar residues" evidence="1">
    <location>
        <begin position="220"/>
        <end position="231"/>
    </location>
</feature>
<keyword evidence="3" id="KW-1185">Reference proteome</keyword>
<evidence type="ECO:0000313" key="2">
    <source>
        <dbReference type="EMBL" id="KAF1846419.1"/>
    </source>
</evidence>
<accession>A0A9P4GJ58</accession>
<evidence type="ECO:0000256" key="1">
    <source>
        <dbReference type="SAM" id="MobiDB-lite"/>
    </source>
</evidence>
<protein>
    <submittedName>
        <fullName evidence="2">Uncharacterized protein</fullName>
    </submittedName>
</protein>
<feature type="compositionally biased region" description="Basic and acidic residues" evidence="1">
    <location>
        <begin position="160"/>
        <end position="176"/>
    </location>
</feature>
<feature type="region of interest" description="Disordered" evidence="1">
    <location>
        <begin position="92"/>
        <end position="114"/>
    </location>
</feature>